<gene>
    <name evidence="1" type="ORF">BaRGS_00019293</name>
</gene>
<keyword evidence="2" id="KW-1185">Reference proteome</keyword>
<accession>A0ABD0KQQ7</accession>
<dbReference type="Proteomes" id="UP001519460">
    <property type="component" value="Unassembled WGS sequence"/>
</dbReference>
<protein>
    <submittedName>
        <fullName evidence="1">Uncharacterized protein</fullName>
    </submittedName>
</protein>
<evidence type="ECO:0000313" key="2">
    <source>
        <dbReference type="Proteomes" id="UP001519460"/>
    </source>
</evidence>
<evidence type="ECO:0000313" key="1">
    <source>
        <dbReference type="EMBL" id="KAK7489494.1"/>
    </source>
</evidence>
<feature type="non-terminal residue" evidence="1">
    <location>
        <position position="236"/>
    </location>
</feature>
<reference evidence="1 2" key="1">
    <citation type="journal article" date="2023" name="Sci. Data">
        <title>Genome assembly of the Korean intertidal mud-creeper Batillaria attramentaria.</title>
        <authorList>
            <person name="Patra A.K."/>
            <person name="Ho P.T."/>
            <person name="Jun S."/>
            <person name="Lee S.J."/>
            <person name="Kim Y."/>
            <person name="Won Y.J."/>
        </authorList>
    </citation>
    <scope>NUCLEOTIDE SEQUENCE [LARGE SCALE GENOMIC DNA]</scope>
    <source>
        <strain evidence="1">Wonlab-2016</strain>
    </source>
</reference>
<dbReference type="AlphaFoldDB" id="A0ABD0KQQ7"/>
<dbReference type="EMBL" id="JACVVK020000137">
    <property type="protein sequence ID" value="KAK7489494.1"/>
    <property type="molecule type" value="Genomic_DNA"/>
</dbReference>
<name>A0ABD0KQQ7_9CAEN</name>
<comment type="caution">
    <text evidence="1">The sequence shown here is derived from an EMBL/GenBank/DDBJ whole genome shotgun (WGS) entry which is preliminary data.</text>
</comment>
<proteinExistence type="predicted"/>
<dbReference type="SUPFAM" id="SSF101898">
    <property type="entry name" value="NHL repeat"/>
    <property type="match status" value="1"/>
</dbReference>
<organism evidence="1 2">
    <name type="scientific">Batillaria attramentaria</name>
    <dbReference type="NCBI Taxonomy" id="370345"/>
    <lineage>
        <taxon>Eukaryota</taxon>
        <taxon>Metazoa</taxon>
        <taxon>Spiralia</taxon>
        <taxon>Lophotrochozoa</taxon>
        <taxon>Mollusca</taxon>
        <taxon>Gastropoda</taxon>
        <taxon>Caenogastropoda</taxon>
        <taxon>Sorbeoconcha</taxon>
        <taxon>Cerithioidea</taxon>
        <taxon>Batillariidae</taxon>
        <taxon>Batillaria</taxon>
    </lineage>
</organism>
<sequence>MTLTFEIQAPQNNDKGTTLRSLAVTDGGIFVAGNHEKKELFMASPGDSSKNRLEPLGHGKSVHSVAWLPGGRIAVTVDSNYIMVADFNIGDAALRENWLFTEKVYWGSAARSDDTLFVGARPDSDSGARVDIVSLALPENRTQVISTVLTHEATAELQCPDSLTLHGNDLYISDWCSHAVIVLHLDTTKFDVLEGPPYHADLMFYEPRMTAFDDLGNMYLATGGTVCGYQGDKHYS</sequence>